<evidence type="ECO:0000313" key="4">
    <source>
        <dbReference type="Proteomes" id="UP000440578"/>
    </source>
</evidence>
<evidence type="ECO:0000256" key="1">
    <source>
        <dbReference type="PROSITE-ProRule" id="PRU00723"/>
    </source>
</evidence>
<keyword evidence="4" id="KW-1185">Reference proteome</keyword>
<evidence type="ECO:0000259" key="2">
    <source>
        <dbReference type="PROSITE" id="PS50103"/>
    </source>
</evidence>
<keyword evidence="1" id="KW-0862">Zinc</keyword>
<protein>
    <submittedName>
        <fullName evidence="3">Zinc finger matrin-type protein 5</fullName>
    </submittedName>
</protein>
<dbReference type="GO" id="GO:0008270">
    <property type="term" value="F:zinc ion binding"/>
    <property type="evidence" value="ECO:0007669"/>
    <property type="project" value="UniProtKB-KW"/>
</dbReference>
<organism evidence="3 4">
    <name type="scientific">Amphibalanus amphitrite</name>
    <name type="common">Striped barnacle</name>
    <name type="synonym">Balanus amphitrite</name>
    <dbReference type="NCBI Taxonomy" id="1232801"/>
    <lineage>
        <taxon>Eukaryota</taxon>
        <taxon>Metazoa</taxon>
        <taxon>Ecdysozoa</taxon>
        <taxon>Arthropoda</taxon>
        <taxon>Crustacea</taxon>
        <taxon>Multicrustacea</taxon>
        <taxon>Cirripedia</taxon>
        <taxon>Thoracica</taxon>
        <taxon>Thoracicalcarea</taxon>
        <taxon>Balanomorpha</taxon>
        <taxon>Balanoidea</taxon>
        <taxon>Balanidae</taxon>
        <taxon>Amphibalaninae</taxon>
        <taxon>Amphibalanus</taxon>
    </lineage>
</organism>
<keyword evidence="1" id="KW-0479">Metal-binding</keyword>
<comment type="caution">
    <text evidence="3">The sequence shown here is derived from an EMBL/GenBank/DDBJ whole genome shotgun (WGS) entry which is preliminary data.</text>
</comment>
<accession>A0A6A4WUT7</accession>
<dbReference type="OrthoDB" id="2417221at2759"/>
<sequence length="155" mass="17622">MVKKYLCDYCGTRFAYSPDTWRRHVRGAAHMAARAEHYRQLASAGDQWRSEVAGRRPCWRLSTPAGCPFGDDCRFSHLSPEELERLRAEAEAEHRPPPSLADWLRERPRLAEQEVTEGPTVRWRPPPAVRQMAGVTPSLRPLEAAVAPHLIADWG</sequence>
<dbReference type="Gene3D" id="3.30.160.60">
    <property type="entry name" value="Classic Zinc Finger"/>
    <property type="match status" value="1"/>
</dbReference>
<evidence type="ECO:0000313" key="3">
    <source>
        <dbReference type="EMBL" id="KAF0310907.1"/>
    </source>
</evidence>
<dbReference type="PROSITE" id="PS50103">
    <property type="entry name" value="ZF_C3H1"/>
    <property type="match status" value="1"/>
</dbReference>
<dbReference type="InterPro" id="IPR036236">
    <property type="entry name" value="Znf_C2H2_sf"/>
</dbReference>
<gene>
    <name evidence="3" type="primary">Zmat5</name>
    <name evidence="3" type="ORF">FJT64_018237</name>
</gene>
<keyword evidence="1" id="KW-0863">Zinc-finger</keyword>
<dbReference type="EMBL" id="VIIS01000284">
    <property type="protein sequence ID" value="KAF0310907.1"/>
    <property type="molecule type" value="Genomic_DNA"/>
</dbReference>
<feature type="domain" description="C3H1-type" evidence="2">
    <location>
        <begin position="53"/>
        <end position="80"/>
    </location>
</feature>
<dbReference type="GO" id="GO:0005689">
    <property type="term" value="C:U12-type spliceosomal complex"/>
    <property type="evidence" value="ECO:0007669"/>
    <property type="project" value="TreeGrafter"/>
</dbReference>
<proteinExistence type="predicted"/>
<reference evidence="3 4" key="1">
    <citation type="submission" date="2019-07" db="EMBL/GenBank/DDBJ databases">
        <title>Draft genome assembly of a fouling barnacle, Amphibalanus amphitrite (Darwin, 1854): The first reference genome for Thecostraca.</title>
        <authorList>
            <person name="Kim W."/>
        </authorList>
    </citation>
    <scope>NUCLEOTIDE SEQUENCE [LARGE SCALE GENOMIC DNA]</scope>
    <source>
        <strain evidence="3">SNU_AA5</strain>
        <tissue evidence="3">Soma without cirri and trophi</tissue>
    </source>
</reference>
<name>A0A6A4WUT7_AMPAM</name>
<dbReference type="Proteomes" id="UP000440578">
    <property type="component" value="Unassembled WGS sequence"/>
</dbReference>
<dbReference type="InterPro" id="IPR000571">
    <property type="entry name" value="Znf_CCCH"/>
</dbReference>
<dbReference type="AlphaFoldDB" id="A0A6A4WUT7"/>
<feature type="zinc finger region" description="C3H1-type" evidence="1">
    <location>
        <begin position="53"/>
        <end position="80"/>
    </location>
</feature>
<dbReference type="PANTHER" id="PTHR16465">
    <property type="entry name" value="NUCLEASE-RELATED"/>
    <property type="match status" value="1"/>
</dbReference>
<dbReference type="SUPFAM" id="SSF57667">
    <property type="entry name" value="beta-beta-alpha zinc fingers"/>
    <property type="match status" value="1"/>
</dbReference>
<dbReference type="PANTHER" id="PTHR16465:SF0">
    <property type="entry name" value="ZINC FINGER MATRIN-TYPE PROTEIN 5"/>
    <property type="match status" value="1"/>
</dbReference>